<keyword evidence="3" id="KW-1185">Reference proteome</keyword>
<reference evidence="2 3" key="1">
    <citation type="submission" date="2021-06" db="EMBL/GenBank/DDBJ databases">
        <title>Whole genome sequences of Flavobacterium sp. KK2020170 and assembly.</title>
        <authorList>
            <person name="Kitahara K."/>
            <person name="Miyoshi S."/>
            <person name="Uesaka K."/>
        </authorList>
    </citation>
    <scope>NUCLEOTIDE SEQUENCE [LARGE SCALE GENOMIC DNA]</scope>
    <source>
        <strain evidence="2 3">KK2020170</strain>
    </source>
</reference>
<protein>
    <recommendedName>
        <fullName evidence="1">MobA/VirD2-like nuclease domain-containing protein</fullName>
    </recommendedName>
</protein>
<accession>A0ABN6HYJ4</accession>
<proteinExistence type="predicted"/>
<dbReference type="Pfam" id="PF03432">
    <property type="entry name" value="Relaxase"/>
    <property type="match status" value="1"/>
</dbReference>
<evidence type="ECO:0000313" key="3">
    <source>
        <dbReference type="Proteomes" id="UP000825258"/>
    </source>
</evidence>
<sequence>MIGMAKACPGGGSLLNYIINERKGYELFRSNLCGNTSQELLEEFRISQELNQRTTNKVLSLVLSPSIEDTEKLNDQDLKGLTIEFLKELNINTENHQFLAFIHNEKQKHKHIHIYCSRIDLTGKALSDHFIGKKAQWAAHKIATKRGLISAKQIMVNKINSADDKELKTTKKEIFEKHQKAISMQLDSLDSYFDVMKSMGIIVQPSINKQGQIQGHRFLNVATNENFKTSEINRKINLKNFGEIQKIGEQTSKTKATKFRRND</sequence>
<evidence type="ECO:0000313" key="2">
    <source>
        <dbReference type="EMBL" id="BCY29458.1"/>
    </source>
</evidence>
<dbReference type="Proteomes" id="UP000825258">
    <property type="component" value="Chromosome"/>
</dbReference>
<gene>
    <name evidence="2" type="ORF">KK2020170_23260</name>
</gene>
<dbReference type="EMBL" id="AP024749">
    <property type="protein sequence ID" value="BCY29458.1"/>
    <property type="molecule type" value="Genomic_DNA"/>
</dbReference>
<evidence type="ECO:0000259" key="1">
    <source>
        <dbReference type="Pfam" id="PF03432"/>
    </source>
</evidence>
<dbReference type="InterPro" id="IPR005094">
    <property type="entry name" value="Endonuclease_MobA/VirD2"/>
</dbReference>
<name>A0ABN6HYJ4_9FLAO</name>
<organism evidence="2 3">
    <name type="scientific">Flavobacterium okayamense</name>
    <dbReference type="NCBI Taxonomy" id="2830782"/>
    <lineage>
        <taxon>Bacteria</taxon>
        <taxon>Pseudomonadati</taxon>
        <taxon>Bacteroidota</taxon>
        <taxon>Flavobacteriia</taxon>
        <taxon>Flavobacteriales</taxon>
        <taxon>Flavobacteriaceae</taxon>
        <taxon>Flavobacterium</taxon>
    </lineage>
</organism>
<feature type="domain" description="MobA/VirD2-like nuclease" evidence="1">
    <location>
        <begin position="17"/>
        <end position="148"/>
    </location>
</feature>